<accession>A0A4Y2PHD3</accession>
<dbReference type="Proteomes" id="UP000499080">
    <property type="component" value="Unassembled WGS sequence"/>
</dbReference>
<protein>
    <recommendedName>
        <fullName evidence="3">RNase H type-1 domain-containing protein</fullName>
    </recommendedName>
</protein>
<evidence type="ECO:0000313" key="1">
    <source>
        <dbReference type="EMBL" id="GBN50621.1"/>
    </source>
</evidence>
<proteinExistence type="predicted"/>
<name>A0A4Y2PHD3_ARAVE</name>
<keyword evidence="2" id="KW-1185">Reference proteome</keyword>
<organism evidence="1 2">
    <name type="scientific">Araneus ventricosus</name>
    <name type="common">Orbweaver spider</name>
    <name type="synonym">Epeira ventricosa</name>
    <dbReference type="NCBI Taxonomy" id="182803"/>
    <lineage>
        <taxon>Eukaryota</taxon>
        <taxon>Metazoa</taxon>
        <taxon>Ecdysozoa</taxon>
        <taxon>Arthropoda</taxon>
        <taxon>Chelicerata</taxon>
        <taxon>Arachnida</taxon>
        <taxon>Araneae</taxon>
        <taxon>Araneomorphae</taxon>
        <taxon>Entelegynae</taxon>
        <taxon>Araneoidea</taxon>
        <taxon>Araneidae</taxon>
        <taxon>Araneus</taxon>
    </lineage>
</organism>
<dbReference type="AlphaFoldDB" id="A0A4Y2PHD3"/>
<evidence type="ECO:0008006" key="3">
    <source>
        <dbReference type="Google" id="ProtNLM"/>
    </source>
</evidence>
<evidence type="ECO:0000313" key="2">
    <source>
        <dbReference type="Proteomes" id="UP000499080"/>
    </source>
</evidence>
<comment type="caution">
    <text evidence="1">The sequence shown here is derived from an EMBL/GenBank/DDBJ whole genome shotgun (WGS) entry which is preliminary data.</text>
</comment>
<sequence length="153" mass="17806">MSSLKAPSHYYNRMHPVAFEILSVLQFLRNEGLNIFCWVPSHVGISSNGIADSIAKFASAFLSQDIPHSDIKKSLVSHLHITWQKNWDLQIKNKLHFVKPFIDMWLVLPIRELDVKLTRLRIGHTRFTHKHRVFGERVPVRPTCHAHFTVNHI</sequence>
<gene>
    <name evidence="1" type="ORF">AVEN_267545_1</name>
</gene>
<reference evidence="1 2" key="1">
    <citation type="journal article" date="2019" name="Sci. Rep.">
        <title>Orb-weaving spider Araneus ventricosus genome elucidates the spidroin gene catalogue.</title>
        <authorList>
            <person name="Kono N."/>
            <person name="Nakamura H."/>
            <person name="Ohtoshi R."/>
            <person name="Moran D.A.P."/>
            <person name="Shinohara A."/>
            <person name="Yoshida Y."/>
            <person name="Fujiwara M."/>
            <person name="Mori M."/>
            <person name="Tomita M."/>
            <person name="Arakawa K."/>
        </authorList>
    </citation>
    <scope>NUCLEOTIDE SEQUENCE [LARGE SCALE GENOMIC DNA]</scope>
</reference>
<dbReference type="EMBL" id="BGPR01133132">
    <property type="protein sequence ID" value="GBN50621.1"/>
    <property type="molecule type" value="Genomic_DNA"/>
</dbReference>